<dbReference type="EMBL" id="LUEZ02000110">
    <property type="protein sequence ID" value="RDB17605.1"/>
    <property type="molecule type" value="Genomic_DNA"/>
</dbReference>
<proteinExistence type="predicted"/>
<comment type="caution">
    <text evidence="1">The sequence shown here is derived from an EMBL/GenBank/DDBJ whole genome shotgun (WGS) entry which is preliminary data.</text>
</comment>
<sequence length="316" mass="35552">MSYRGRSWARRIADYEAFSVANGLASHEEMVSAPLPQLTTGSITRLETAQQPNNITSKCVPIATHALGPRKASPVPASVYADMHKSKFYKNVQAKINAHPGGREGFVADQFKGYEDFRRRIDEAIALPVTTKKRRLQIVLDWEHRMDPSRPKPAYAFRADTKTGRRNIFDLIQYVVRNSPAKDSFPYIPIDFIVDGLAKYGLPKRDEMNVDGGDLDNEDADDVIRDNERAIAITEPDPTSVKLQQLLFADDRLNRNSARVVASITAHRDRALDDARLRDHIQTKVQLERAVELARMLKASSLYPVSSKPNTNNVVI</sequence>
<dbReference type="AlphaFoldDB" id="A0A369JAZ6"/>
<evidence type="ECO:0000313" key="1">
    <source>
        <dbReference type="EMBL" id="RDB17605.1"/>
    </source>
</evidence>
<protein>
    <submittedName>
        <fullName evidence="1">Uncharacterized protein</fullName>
    </submittedName>
</protein>
<name>A0A369JAZ6_HYPMA</name>
<evidence type="ECO:0000313" key="2">
    <source>
        <dbReference type="Proteomes" id="UP000076154"/>
    </source>
</evidence>
<organism evidence="1 2">
    <name type="scientific">Hypsizygus marmoreus</name>
    <name type="common">White beech mushroom</name>
    <name type="synonym">Agaricus marmoreus</name>
    <dbReference type="NCBI Taxonomy" id="39966"/>
    <lineage>
        <taxon>Eukaryota</taxon>
        <taxon>Fungi</taxon>
        <taxon>Dikarya</taxon>
        <taxon>Basidiomycota</taxon>
        <taxon>Agaricomycotina</taxon>
        <taxon>Agaricomycetes</taxon>
        <taxon>Agaricomycetidae</taxon>
        <taxon>Agaricales</taxon>
        <taxon>Tricholomatineae</taxon>
        <taxon>Lyophyllaceae</taxon>
        <taxon>Hypsizygus</taxon>
    </lineage>
</organism>
<gene>
    <name evidence="1" type="ORF">Hypma_001048</name>
</gene>
<dbReference type="Proteomes" id="UP000076154">
    <property type="component" value="Unassembled WGS sequence"/>
</dbReference>
<keyword evidence="2" id="KW-1185">Reference proteome</keyword>
<reference evidence="1" key="1">
    <citation type="submission" date="2018-04" db="EMBL/GenBank/DDBJ databases">
        <title>Whole genome sequencing of Hypsizygus marmoreus.</title>
        <authorList>
            <person name="Choi I.-G."/>
            <person name="Min B."/>
            <person name="Kim J.-G."/>
            <person name="Kim S."/>
            <person name="Oh Y.-L."/>
            <person name="Kong W.-S."/>
            <person name="Park H."/>
            <person name="Jeong J."/>
            <person name="Song E.-S."/>
        </authorList>
    </citation>
    <scope>NUCLEOTIDE SEQUENCE [LARGE SCALE GENOMIC DNA]</scope>
    <source>
        <strain evidence="1">51987-8</strain>
    </source>
</reference>
<dbReference type="InParanoid" id="A0A369JAZ6"/>
<accession>A0A369JAZ6</accession>